<keyword evidence="3" id="KW-1185">Reference proteome</keyword>
<dbReference type="Pfam" id="PF01774">
    <property type="entry name" value="UreD"/>
    <property type="match status" value="1"/>
</dbReference>
<sequence>MRTELVIDAEKGRSPRIQSSGGLAARITGPDTVHVIGTAMTPLGGDEISARVTVGDGARLIVRSVAASVALPGEKFVRSASHWMFGVGTDGYLDWEPEPLIVAGRAEHDATTELELAASAVVRLNERVQIGRWGEHGLGFWRGTLCARVDTAPLVMHTLELGHGDVLGTPRALTSELKYPGCGEEVLIDEDARGVGLRVPLALGGSLMTWTGESL</sequence>
<dbReference type="InterPro" id="IPR002669">
    <property type="entry name" value="UreD"/>
</dbReference>
<dbReference type="EMBL" id="JACHWS010000001">
    <property type="protein sequence ID" value="MBB3037214.1"/>
    <property type="molecule type" value="Genomic_DNA"/>
</dbReference>
<accession>A0A839RM32</accession>
<reference evidence="2 3" key="1">
    <citation type="submission" date="2020-08" db="EMBL/GenBank/DDBJ databases">
        <title>Sequencing the genomes of 1000 actinobacteria strains.</title>
        <authorList>
            <person name="Klenk H.-P."/>
        </authorList>
    </citation>
    <scope>NUCLEOTIDE SEQUENCE [LARGE SCALE GENOMIC DNA]</scope>
    <source>
        <strain evidence="2 3">DSM 45258</strain>
    </source>
</reference>
<dbReference type="GO" id="GO:0016151">
    <property type="term" value="F:nickel cation binding"/>
    <property type="evidence" value="ECO:0007669"/>
    <property type="project" value="InterPro"/>
</dbReference>
<dbReference type="AlphaFoldDB" id="A0A839RM32"/>
<protein>
    <submittedName>
        <fullName evidence="2">Urease accessory protein</fullName>
    </submittedName>
</protein>
<evidence type="ECO:0000313" key="2">
    <source>
        <dbReference type="EMBL" id="MBB3037214.1"/>
    </source>
</evidence>
<dbReference type="OrthoDB" id="8677206at2"/>
<name>A0A839RM32_9ACTN</name>
<dbReference type="Proteomes" id="UP000567922">
    <property type="component" value="Unassembled WGS sequence"/>
</dbReference>
<comment type="caution">
    <text evidence="2">The sequence shown here is derived from an EMBL/GenBank/DDBJ whole genome shotgun (WGS) entry which is preliminary data.</text>
</comment>
<gene>
    <name evidence="2" type="ORF">FHU29_001648</name>
</gene>
<evidence type="ECO:0000313" key="3">
    <source>
        <dbReference type="Proteomes" id="UP000567922"/>
    </source>
</evidence>
<evidence type="ECO:0000256" key="1">
    <source>
        <dbReference type="ARBA" id="ARBA00023186"/>
    </source>
</evidence>
<organism evidence="2 3">
    <name type="scientific">Hoyosella altamirensis</name>
    <dbReference type="NCBI Taxonomy" id="616997"/>
    <lineage>
        <taxon>Bacteria</taxon>
        <taxon>Bacillati</taxon>
        <taxon>Actinomycetota</taxon>
        <taxon>Actinomycetes</taxon>
        <taxon>Mycobacteriales</taxon>
        <taxon>Hoyosellaceae</taxon>
        <taxon>Hoyosella</taxon>
    </lineage>
</organism>
<proteinExistence type="predicted"/>
<keyword evidence="1" id="KW-0143">Chaperone</keyword>
<dbReference type="RefSeq" id="WP_064438935.1">
    <property type="nucleotide sequence ID" value="NZ_BDDI01000002.1"/>
</dbReference>